<dbReference type="PROSITE" id="PS50861">
    <property type="entry name" value="AA_TRNA_LIGASE_II_GLYAB"/>
    <property type="match status" value="1"/>
</dbReference>
<keyword evidence="1" id="KW-0808">Transferase</keyword>
<evidence type="ECO:0000313" key="3">
    <source>
        <dbReference type="EMBL" id="RHW23579.1"/>
    </source>
</evidence>
<evidence type="ECO:0000256" key="1">
    <source>
        <dbReference type="ARBA" id="ARBA00022679"/>
    </source>
</evidence>
<keyword evidence="2" id="KW-0548">Nucleotidyltransferase</keyword>
<dbReference type="GO" id="GO:0005524">
    <property type="term" value="F:ATP binding"/>
    <property type="evidence" value="ECO:0007669"/>
    <property type="project" value="InterPro"/>
</dbReference>
<comment type="caution">
    <text evidence="3">The sequence shown here is derived from an EMBL/GenBank/DDBJ whole genome shotgun (WGS) entry which is preliminary data.</text>
</comment>
<dbReference type="PANTHER" id="PTHR32125">
    <property type="entry name" value="2-C-METHYL-D-ERYTHRITOL 4-PHOSPHATE CYTIDYLYLTRANSFERASE, CHLOROPLASTIC"/>
    <property type="match status" value="1"/>
</dbReference>
<proteinExistence type="predicted"/>
<dbReference type="Gene3D" id="3.90.550.10">
    <property type="entry name" value="Spore Coat Polysaccharide Biosynthesis Protein SpsA, Chain A"/>
    <property type="match status" value="1"/>
</dbReference>
<dbReference type="PROSITE" id="PS01295">
    <property type="entry name" value="ISPD"/>
    <property type="match status" value="1"/>
</dbReference>
<dbReference type="CDD" id="cd02516">
    <property type="entry name" value="CDP-ME_synthetase"/>
    <property type="match status" value="1"/>
</dbReference>
<dbReference type="GO" id="GO:0016301">
    <property type="term" value="F:kinase activity"/>
    <property type="evidence" value="ECO:0007669"/>
    <property type="project" value="UniProtKB-KW"/>
</dbReference>
<accession>A0A417XSY4</accession>
<evidence type="ECO:0000256" key="2">
    <source>
        <dbReference type="ARBA" id="ARBA00022695"/>
    </source>
</evidence>
<keyword evidence="4" id="KW-1185">Reference proteome</keyword>
<evidence type="ECO:0000313" key="4">
    <source>
        <dbReference type="Proteomes" id="UP000283644"/>
    </source>
</evidence>
<dbReference type="GO" id="GO:0008299">
    <property type="term" value="P:isoprenoid biosynthetic process"/>
    <property type="evidence" value="ECO:0007669"/>
    <property type="project" value="InterPro"/>
</dbReference>
<reference evidence="3 4" key="1">
    <citation type="submission" date="2018-09" db="EMBL/GenBank/DDBJ databases">
        <title>Genome sequencing of Nocardioides immobilis CCTCC AB 2017083 for comparison to Nocardioides silvaticus.</title>
        <authorList>
            <person name="Li C."/>
            <person name="Wang G."/>
        </authorList>
    </citation>
    <scope>NUCLEOTIDE SEQUENCE [LARGE SCALE GENOMIC DNA]</scope>
    <source>
        <strain evidence="3 4">CCTCC AB 2017083</strain>
    </source>
</reference>
<dbReference type="InterPro" id="IPR006194">
    <property type="entry name" value="Gly-tRNA-synth_heterodimer"/>
</dbReference>
<keyword evidence="3" id="KW-0418">Kinase</keyword>
<protein>
    <submittedName>
        <fullName evidence="3">4-diphosphocytidyl-2C-methyl-D-erythritol kinase</fullName>
    </submittedName>
</protein>
<dbReference type="InterPro" id="IPR034683">
    <property type="entry name" value="IspD/TarI"/>
</dbReference>
<dbReference type="PANTHER" id="PTHR32125:SF4">
    <property type="entry name" value="2-C-METHYL-D-ERYTHRITOL 4-PHOSPHATE CYTIDYLYLTRANSFERASE, CHLOROPLASTIC"/>
    <property type="match status" value="1"/>
</dbReference>
<dbReference type="GO" id="GO:0050518">
    <property type="term" value="F:2-C-methyl-D-erythritol 4-phosphate cytidylyltransferase activity"/>
    <property type="evidence" value="ECO:0007669"/>
    <property type="project" value="TreeGrafter"/>
</dbReference>
<dbReference type="InterPro" id="IPR018294">
    <property type="entry name" value="ISPD_synthase_CS"/>
</dbReference>
<dbReference type="Pfam" id="PF01128">
    <property type="entry name" value="IspD"/>
    <property type="match status" value="1"/>
</dbReference>
<dbReference type="RefSeq" id="WP_118928786.1">
    <property type="nucleotide sequence ID" value="NZ_QXGH01000044.1"/>
</dbReference>
<dbReference type="EMBL" id="QXGH01000044">
    <property type="protein sequence ID" value="RHW23579.1"/>
    <property type="molecule type" value="Genomic_DNA"/>
</dbReference>
<dbReference type="InterPro" id="IPR050088">
    <property type="entry name" value="IspD/TarI_cytidylyltransf_bact"/>
</dbReference>
<dbReference type="Proteomes" id="UP000283644">
    <property type="component" value="Unassembled WGS sequence"/>
</dbReference>
<name>A0A417XSY4_9ACTN</name>
<dbReference type="SUPFAM" id="SSF53448">
    <property type="entry name" value="Nucleotide-diphospho-sugar transferases"/>
    <property type="match status" value="1"/>
</dbReference>
<sequence length="232" mass="23689">MTEPSAAVVILAAGSGSRVGADVNKVLLDLDGTPVLAHSVRTVLAVTGVDPLVVVCRPGEEDAVGAAVAPHLGSRDLLLVPGGETRHGSEQAALDVLAARIEGGEIDVVVVHDGARALAPAGLFEQVIAVARADGGAVPTVKLAGLLPRDPGDELPAGELVGVQTPQAFRAAPLLEAYRGARRDGFDGTDTAACLERYRPDLAIVPVPAGPANLKVTYAEDLDTASRLDSPR</sequence>
<organism evidence="3 4">
    <name type="scientific">Nocardioides immobilis</name>
    <dbReference type="NCBI Taxonomy" id="2049295"/>
    <lineage>
        <taxon>Bacteria</taxon>
        <taxon>Bacillati</taxon>
        <taxon>Actinomycetota</taxon>
        <taxon>Actinomycetes</taxon>
        <taxon>Propionibacteriales</taxon>
        <taxon>Nocardioidaceae</taxon>
        <taxon>Nocardioides</taxon>
    </lineage>
</organism>
<dbReference type="OrthoDB" id="9802561at2"/>
<dbReference type="AlphaFoldDB" id="A0A417XSY4"/>
<dbReference type="GO" id="GO:0006426">
    <property type="term" value="P:glycyl-tRNA aminoacylation"/>
    <property type="evidence" value="ECO:0007669"/>
    <property type="project" value="InterPro"/>
</dbReference>
<dbReference type="GO" id="GO:0004820">
    <property type="term" value="F:glycine-tRNA ligase activity"/>
    <property type="evidence" value="ECO:0007669"/>
    <property type="project" value="InterPro"/>
</dbReference>
<gene>
    <name evidence="3" type="ORF">D0Z08_29120</name>
</gene>
<dbReference type="InterPro" id="IPR029044">
    <property type="entry name" value="Nucleotide-diphossugar_trans"/>
</dbReference>
<dbReference type="GO" id="GO:0005737">
    <property type="term" value="C:cytoplasm"/>
    <property type="evidence" value="ECO:0007669"/>
    <property type="project" value="InterPro"/>
</dbReference>